<proteinExistence type="predicted"/>
<gene>
    <name evidence="1" type="ORF">FRZ06_07755</name>
</gene>
<evidence type="ECO:0000313" key="1">
    <source>
        <dbReference type="EMBL" id="QOX63248.1"/>
    </source>
</evidence>
<evidence type="ECO:0000313" key="2">
    <source>
        <dbReference type="Proteomes" id="UP000594014"/>
    </source>
</evidence>
<name>A0ACD1A9S1_9FIRM</name>
<reference evidence="1" key="1">
    <citation type="submission" date="2019-08" db="EMBL/GenBank/DDBJ databases">
        <title>Genome sequence of Clostridiales bacterium MT110.</title>
        <authorList>
            <person name="Cao J."/>
        </authorList>
    </citation>
    <scope>NUCLEOTIDE SEQUENCE</scope>
    <source>
        <strain evidence="1">MT110</strain>
    </source>
</reference>
<keyword evidence="2" id="KW-1185">Reference proteome</keyword>
<dbReference type="Proteomes" id="UP000594014">
    <property type="component" value="Chromosome"/>
</dbReference>
<protein>
    <submittedName>
        <fullName evidence="1">Uncharacterized protein</fullName>
    </submittedName>
</protein>
<sequence>MNVSGFERTSRLSHASLSSLSLFDRVNWDVIPHKGMARPTEQEFDVLMNDLAKALAEARAEKDDAKYKSLSLTKEKVYAQYLSAVSPDRKALVKDASQVINGGTRNHQRKKSEEPKNLIDFLNIRDGFVKSTSEGRFSITLKTGTTIIASGSDLQPNTFELKESEFGPSVMGYNPNGWAWTATPQERVLSSRFLIKINSLEQRYYSENNNGETATGNSRSADQASEITIVPTIDIIV</sequence>
<dbReference type="EMBL" id="CP042469">
    <property type="protein sequence ID" value="QOX63248.1"/>
    <property type="molecule type" value="Genomic_DNA"/>
</dbReference>
<organism evidence="1 2">
    <name type="scientific">Anoxybacterium hadale</name>
    <dbReference type="NCBI Taxonomy" id="3408580"/>
    <lineage>
        <taxon>Bacteria</taxon>
        <taxon>Bacillati</taxon>
        <taxon>Bacillota</taxon>
        <taxon>Clostridia</taxon>
        <taxon>Peptostreptococcales</taxon>
        <taxon>Anaerovoracaceae</taxon>
        <taxon>Anoxybacterium</taxon>
    </lineage>
</organism>
<accession>A0ACD1A9S1</accession>